<evidence type="ECO:0000313" key="2">
    <source>
        <dbReference type="Proteomes" id="UP000184032"/>
    </source>
</evidence>
<dbReference type="RefSeq" id="WP_073185169.1">
    <property type="nucleotide sequence ID" value="NZ_FQXI01000012.1"/>
</dbReference>
<evidence type="ECO:0008006" key="3">
    <source>
        <dbReference type="Google" id="ProtNLM"/>
    </source>
</evidence>
<name>A0A1M5TV91_9FIRM</name>
<dbReference type="AlphaFoldDB" id="A0A1M5TV91"/>
<dbReference type="OrthoDB" id="9794935at2"/>
<protein>
    <recommendedName>
        <fullName evidence="3">Nitroimidazol reductase NimA, pyridoxamine 5'-phosphate oxidase superfamily</fullName>
    </recommendedName>
</protein>
<dbReference type="Gene3D" id="2.30.110.10">
    <property type="entry name" value="Electron Transport, Fmn-binding Protein, Chain A"/>
    <property type="match status" value="1"/>
</dbReference>
<dbReference type="EMBL" id="FQXI01000012">
    <property type="protein sequence ID" value="SHH54697.1"/>
    <property type="molecule type" value="Genomic_DNA"/>
</dbReference>
<sequence length="160" mass="18582">MFREMRRKKQILSIEKIIEILNRRTSGVLATSGDDNYPYAVPLSYAYCNNKIIFHCAKTGHKIDAINRNERVSFCVIDKDTIVPEEYTTYFKSVIAFGRARILKDENEKRKSLEILARKYSPNYREGYLKEIEDTLLNVCVVEIEIEHLSGKEAIELVNS</sequence>
<dbReference type="InterPro" id="IPR012349">
    <property type="entry name" value="Split_barrel_FMN-bd"/>
</dbReference>
<proteinExistence type="predicted"/>
<gene>
    <name evidence="1" type="ORF">SAMN02745245_01584</name>
</gene>
<dbReference type="PANTHER" id="PTHR34071:SF2">
    <property type="entry name" value="FLAVIN-NUCLEOTIDE-BINDING PROTEIN"/>
    <property type="match status" value="1"/>
</dbReference>
<dbReference type="STRING" id="1120995.SAMN02745245_01584"/>
<organism evidence="1 2">
    <name type="scientific">Anaerosphaera aminiphila DSM 21120</name>
    <dbReference type="NCBI Taxonomy" id="1120995"/>
    <lineage>
        <taxon>Bacteria</taxon>
        <taxon>Bacillati</taxon>
        <taxon>Bacillota</taxon>
        <taxon>Tissierellia</taxon>
        <taxon>Tissierellales</taxon>
        <taxon>Peptoniphilaceae</taxon>
        <taxon>Anaerosphaera</taxon>
    </lineage>
</organism>
<keyword evidence="2" id="KW-1185">Reference proteome</keyword>
<evidence type="ECO:0000313" key="1">
    <source>
        <dbReference type="EMBL" id="SHH54697.1"/>
    </source>
</evidence>
<dbReference type="PANTHER" id="PTHR34071">
    <property type="entry name" value="5-NITROIMIDAZOLE ANTIBIOTICS RESISTANCE PROTEIN, NIMA-FAMILY-RELATED PROTEIN-RELATED"/>
    <property type="match status" value="1"/>
</dbReference>
<accession>A0A1M5TV91</accession>
<dbReference type="SUPFAM" id="SSF50475">
    <property type="entry name" value="FMN-binding split barrel"/>
    <property type="match status" value="1"/>
</dbReference>
<dbReference type="InterPro" id="IPR024747">
    <property type="entry name" value="Pyridox_Oxase-rel"/>
</dbReference>
<dbReference type="Pfam" id="PF12900">
    <property type="entry name" value="Pyridox_ox_2"/>
    <property type="match status" value="1"/>
</dbReference>
<dbReference type="Proteomes" id="UP000184032">
    <property type="component" value="Unassembled WGS sequence"/>
</dbReference>
<reference evidence="1 2" key="1">
    <citation type="submission" date="2016-11" db="EMBL/GenBank/DDBJ databases">
        <authorList>
            <person name="Jaros S."/>
            <person name="Januszkiewicz K."/>
            <person name="Wedrychowicz H."/>
        </authorList>
    </citation>
    <scope>NUCLEOTIDE SEQUENCE [LARGE SCALE GENOMIC DNA]</scope>
    <source>
        <strain evidence="1 2">DSM 21120</strain>
    </source>
</reference>